<organism evidence="1 2">
    <name type="scientific">Caerostris extrusa</name>
    <name type="common">Bark spider</name>
    <name type="synonym">Caerostris bankana</name>
    <dbReference type="NCBI Taxonomy" id="172846"/>
    <lineage>
        <taxon>Eukaryota</taxon>
        <taxon>Metazoa</taxon>
        <taxon>Ecdysozoa</taxon>
        <taxon>Arthropoda</taxon>
        <taxon>Chelicerata</taxon>
        <taxon>Arachnida</taxon>
        <taxon>Araneae</taxon>
        <taxon>Araneomorphae</taxon>
        <taxon>Entelegynae</taxon>
        <taxon>Araneoidea</taxon>
        <taxon>Araneidae</taxon>
        <taxon>Caerostris</taxon>
    </lineage>
</organism>
<name>A0AAV4SHS7_CAEEX</name>
<gene>
    <name evidence="1" type="ORF">CEXT_342871</name>
</gene>
<comment type="caution">
    <text evidence="1">The sequence shown here is derived from an EMBL/GenBank/DDBJ whole genome shotgun (WGS) entry which is preliminary data.</text>
</comment>
<evidence type="ECO:0000313" key="1">
    <source>
        <dbReference type="EMBL" id="GIY31757.1"/>
    </source>
</evidence>
<protein>
    <submittedName>
        <fullName evidence="1">Uncharacterized protein</fullName>
    </submittedName>
</protein>
<dbReference type="AlphaFoldDB" id="A0AAV4SHS7"/>
<dbReference type="EMBL" id="BPLR01009425">
    <property type="protein sequence ID" value="GIY31757.1"/>
    <property type="molecule type" value="Genomic_DNA"/>
</dbReference>
<reference evidence="1 2" key="1">
    <citation type="submission" date="2021-06" db="EMBL/GenBank/DDBJ databases">
        <title>Caerostris extrusa draft genome.</title>
        <authorList>
            <person name="Kono N."/>
            <person name="Arakawa K."/>
        </authorList>
    </citation>
    <scope>NUCLEOTIDE SEQUENCE [LARGE SCALE GENOMIC DNA]</scope>
</reference>
<accession>A0AAV4SHS7</accession>
<dbReference type="Proteomes" id="UP001054945">
    <property type="component" value="Unassembled WGS sequence"/>
</dbReference>
<keyword evidence="2" id="KW-1185">Reference proteome</keyword>
<sequence>MNIKRLVLEEFPTSVSSPQGQRKRSFRSNEFIVPIPEIDIGKKTKILDSLNSSDYYRRSIAENVAIPPTLISGLGVIFGQCV</sequence>
<proteinExistence type="predicted"/>
<evidence type="ECO:0000313" key="2">
    <source>
        <dbReference type="Proteomes" id="UP001054945"/>
    </source>
</evidence>